<dbReference type="PROSITE" id="PS50977">
    <property type="entry name" value="HTH_TETR_2"/>
    <property type="match status" value="1"/>
</dbReference>
<organism evidence="6 7">
    <name type="scientific">Arthrobacter ginsengisoli</name>
    <dbReference type="NCBI Taxonomy" id="1356565"/>
    <lineage>
        <taxon>Bacteria</taxon>
        <taxon>Bacillati</taxon>
        <taxon>Actinomycetota</taxon>
        <taxon>Actinomycetes</taxon>
        <taxon>Micrococcales</taxon>
        <taxon>Micrococcaceae</taxon>
        <taxon>Arthrobacter</taxon>
    </lineage>
</organism>
<sequence>MSARGSVTAGRARSSSRDSILDSAGRLFGERGYSSVTVRDIASAAGVSAALVMKLYGSKEKLFAVAKPTEALLTDLDVPVSELGAALVFCVLMRRERGLREPWAMMPCTIQDTPRPEATRAKTRERYLAGTAGLMKDTTPDLRYASTVVALMTGFGEAVRTLGLFDGWDFDELVAHYAAIVQAQIDACQLAGQD</sequence>
<evidence type="ECO:0000256" key="4">
    <source>
        <dbReference type="PROSITE-ProRule" id="PRU00335"/>
    </source>
</evidence>
<dbReference type="Gene3D" id="1.10.357.10">
    <property type="entry name" value="Tetracycline Repressor, domain 2"/>
    <property type="match status" value="1"/>
</dbReference>
<evidence type="ECO:0000259" key="5">
    <source>
        <dbReference type="PROSITE" id="PS50977"/>
    </source>
</evidence>
<protein>
    <submittedName>
        <fullName evidence="6">AcrR family transcriptional regulator</fullName>
    </submittedName>
</protein>
<evidence type="ECO:0000256" key="2">
    <source>
        <dbReference type="ARBA" id="ARBA00023125"/>
    </source>
</evidence>
<keyword evidence="3" id="KW-0804">Transcription</keyword>
<dbReference type="Proteomes" id="UP001252243">
    <property type="component" value="Unassembled WGS sequence"/>
</dbReference>
<gene>
    <name evidence="6" type="ORF">J2X01_003434</name>
</gene>
<keyword evidence="1" id="KW-0805">Transcription regulation</keyword>
<reference evidence="6 7" key="1">
    <citation type="submission" date="2023-07" db="EMBL/GenBank/DDBJ databases">
        <title>Sorghum-associated microbial communities from plants grown in Nebraska, USA.</title>
        <authorList>
            <person name="Schachtman D."/>
        </authorList>
    </citation>
    <scope>NUCLEOTIDE SEQUENCE [LARGE SCALE GENOMIC DNA]</scope>
    <source>
        <strain evidence="6 7">BE167</strain>
    </source>
</reference>
<dbReference type="PANTHER" id="PTHR30055:SF234">
    <property type="entry name" value="HTH-TYPE TRANSCRIPTIONAL REGULATOR BETI"/>
    <property type="match status" value="1"/>
</dbReference>
<feature type="domain" description="HTH tetR-type" evidence="5">
    <location>
        <begin position="14"/>
        <end position="74"/>
    </location>
</feature>
<feature type="DNA-binding region" description="H-T-H motif" evidence="4">
    <location>
        <begin position="37"/>
        <end position="56"/>
    </location>
</feature>
<evidence type="ECO:0000256" key="1">
    <source>
        <dbReference type="ARBA" id="ARBA00023015"/>
    </source>
</evidence>
<name>A0ABU1UG12_9MICC</name>
<dbReference type="InterPro" id="IPR009057">
    <property type="entry name" value="Homeodomain-like_sf"/>
</dbReference>
<evidence type="ECO:0000313" key="7">
    <source>
        <dbReference type="Proteomes" id="UP001252243"/>
    </source>
</evidence>
<dbReference type="InterPro" id="IPR050109">
    <property type="entry name" value="HTH-type_TetR-like_transc_reg"/>
</dbReference>
<dbReference type="EMBL" id="JAVDVQ010000018">
    <property type="protein sequence ID" value="MDR7084126.1"/>
    <property type="molecule type" value="Genomic_DNA"/>
</dbReference>
<accession>A0ABU1UG12</accession>
<dbReference type="InterPro" id="IPR001647">
    <property type="entry name" value="HTH_TetR"/>
</dbReference>
<evidence type="ECO:0000256" key="3">
    <source>
        <dbReference type="ARBA" id="ARBA00023163"/>
    </source>
</evidence>
<comment type="caution">
    <text evidence="6">The sequence shown here is derived from an EMBL/GenBank/DDBJ whole genome shotgun (WGS) entry which is preliminary data.</text>
</comment>
<dbReference type="PANTHER" id="PTHR30055">
    <property type="entry name" value="HTH-TYPE TRANSCRIPTIONAL REGULATOR RUTR"/>
    <property type="match status" value="1"/>
</dbReference>
<proteinExistence type="predicted"/>
<keyword evidence="2 4" id="KW-0238">DNA-binding</keyword>
<keyword evidence="7" id="KW-1185">Reference proteome</keyword>
<dbReference type="InterPro" id="IPR041678">
    <property type="entry name" value="TetR_C_16"/>
</dbReference>
<dbReference type="Pfam" id="PF00440">
    <property type="entry name" value="TetR_N"/>
    <property type="match status" value="1"/>
</dbReference>
<evidence type="ECO:0000313" key="6">
    <source>
        <dbReference type="EMBL" id="MDR7084126.1"/>
    </source>
</evidence>
<dbReference type="Pfam" id="PF17920">
    <property type="entry name" value="TetR_C_16"/>
    <property type="match status" value="1"/>
</dbReference>
<dbReference type="PRINTS" id="PR00455">
    <property type="entry name" value="HTHTETR"/>
</dbReference>
<dbReference type="SUPFAM" id="SSF46689">
    <property type="entry name" value="Homeodomain-like"/>
    <property type="match status" value="1"/>
</dbReference>
<dbReference type="RefSeq" id="WP_310060028.1">
    <property type="nucleotide sequence ID" value="NZ_JAVDVQ010000018.1"/>
</dbReference>